<accession>A0A7H8UY05</accession>
<dbReference type="RefSeq" id="WP_176798146.1">
    <property type="nucleotide sequence ID" value="NZ_CP040798.1"/>
</dbReference>
<feature type="domain" description="GmrSD restriction endonucleases N-terminal" evidence="1">
    <location>
        <begin position="15"/>
        <end position="160"/>
    </location>
</feature>
<proteinExistence type="predicted"/>
<gene>
    <name evidence="2" type="ORF">FDP16_00355</name>
</gene>
<dbReference type="AlphaFoldDB" id="A0A7H8UY05"/>
<dbReference type="PANTHER" id="PTHR39639">
    <property type="entry name" value="CHROMOSOME 16, WHOLE GENOME SHOTGUN SEQUENCE"/>
    <property type="match status" value="1"/>
</dbReference>
<dbReference type="InterPro" id="IPR004919">
    <property type="entry name" value="GmrSD_N"/>
</dbReference>
<evidence type="ECO:0000259" key="1">
    <source>
        <dbReference type="Pfam" id="PF03235"/>
    </source>
</evidence>
<evidence type="ECO:0000313" key="3">
    <source>
        <dbReference type="Proteomes" id="UP000509535"/>
    </source>
</evidence>
<organism evidence="2 3">
    <name type="scientific">Streptococcus sanguinis</name>
    <dbReference type="NCBI Taxonomy" id="1305"/>
    <lineage>
        <taxon>Bacteria</taxon>
        <taxon>Bacillati</taxon>
        <taxon>Bacillota</taxon>
        <taxon>Bacilli</taxon>
        <taxon>Lactobacillales</taxon>
        <taxon>Streptococcaceae</taxon>
        <taxon>Streptococcus</taxon>
    </lineage>
</organism>
<evidence type="ECO:0000313" key="2">
    <source>
        <dbReference type="EMBL" id="QLB49133.1"/>
    </source>
</evidence>
<sequence length="355" mass="41691">MVEYLNFTSQNIGWFNQRKNDDTLIVRPKFQRNVVWTDKQRSFLIDSILNGYPIPELYIQEVTNAEGISEYIVVDGQQRITSFLKFIAGEFPIDESETIPKWAGLYFSDLSEEDKKNFYGYKFIVRELPEMSDSELRSIFTRINKNNVSLNEQELRQALYTGDFITTVNRIADKAYWGQLGIFTSTKIRRMQDAEYISELAIAMLNGYQNKKDNLDKYYEAYERSFDKNDVLEDSFDSIAKEIISIFPSLRGLRWKKLTDFYTLFLTFYELKDYIPFSSDNREMIGRQLEKFADAVTKILSFEDLEVKDDEGLSSDIDLDLYKKYAASVRASTDIKSRKNRQEALTEYLKKKLDI</sequence>
<reference evidence="2 3" key="1">
    <citation type="submission" date="2019-06" db="EMBL/GenBank/DDBJ databases">
        <title>The organization of the Streptococcus sanguinis genomes.</title>
        <authorList>
            <person name="Wang H.Y."/>
            <person name="Chen Y.Y.M."/>
            <person name="Wu C.H."/>
        </authorList>
    </citation>
    <scope>NUCLEOTIDE SEQUENCE [LARGE SCALE GENOMIC DNA]</scope>
    <source>
        <strain evidence="2 3">CGMH058</strain>
    </source>
</reference>
<protein>
    <submittedName>
        <fullName evidence="2">DUF262 domain-containing protein</fullName>
    </submittedName>
</protein>
<name>A0A7H8UY05_STRSA</name>
<dbReference type="PANTHER" id="PTHR39639:SF1">
    <property type="entry name" value="DUF262 DOMAIN-CONTAINING PROTEIN"/>
    <property type="match status" value="1"/>
</dbReference>
<dbReference type="Proteomes" id="UP000509535">
    <property type="component" value="Chromosome"/>
</dbReference>
<dbReference type="EMBL" id="CP040798">
    <property type="protein sequence ID" value="QLB49133.1"/>
    <property type="molecule type" value="Genomic_DNA"/>
</dbReference>
<dbReference type="Pfam" id="PF03235">
    <property type="entry name" value="GmrSD_N"/>
    <property type="match status" value="1"/>
</dbReference>